<dbReference type="EMBL" id="JACBZR010000001">
    <property type="protein sequence ID" value="NYI80265.1"/>
    <property type="molecule type" value="Genomic_DNA"/>
</dbReference>
<feature type="domain" description="NAD(P)-binding" evidence="1">
    <location>
        <begin position="7"/>
        <end position="205"/>
    </location>
</feature>
<dbReference type="Proteomes" id="UP000564496">
    <property type="component" value="Unassembled WGS sequence"/>
</dbReference>
<evidence type="ECO:0000313" key="2">
    <source>
        <dbReference type="EMBL" id="NYI80265.1"/>
    </source>
</evidence>
<keyword evidence="3" id="KW-1185">Reference proteome</keyword>
<dbReference type="PANTHER" id="PTHR43355">
    <property type="entry name" value="FLAVIN REDUCTASE (NADPH)"/>
    <property type="match status" value="1"/>
</dbReference>
<dbReference type="GO" id="GO:0004074">
    <property type="term" value="F:biliverdin reductase [NAD(P)H] activity"/>
    <property type="evidence" value="ECO:0007669"/>
    <property type="project" value="TreeGrafter"/>
</dbReference>
<proteinExistence type="predicted"/>
<dbReference type="InterPro" id="IPR036291">
    <property type="entry name" value="NAD(P)-bd_dom_sf"/>
</dbReference>
<reference evidence="2 3" key="1">
    <citation type="submission" date="2020-07" db="EMBL/GenBank/DDBJ databases">
        <title>Sequencing the genomes of 1000 actinobacteria strains.</title>
        <authorList>
            <person name="Klenk H.-P."/>
        </authorList>
    </citation>
    <scope>NUCLEOTIDE SEQUENCE [LARGE SCALE GENOMIC DNA]</scope>
    <source>
        <strain evidence="2 3">DSM 26487</strain>
    </source>
</reference>
<dbReference type="Pfam" id="PF13460">
    <property type="entry name" value="NAD_binding_10"/>
    <property type="match status" value="1"/>
</dbReference>
<dbReference type="RefSeq" id="WP_179660472.1">
    <property type="nucleotide sequence ID" value="NZ_JACBZR010000001.1"/>
</dbReference>
<dbReference type="PANTHER" id="PTHR43355:SF2">
    <property type="entry name" value="FLAVIN REDUCTASE (NADPH)"/>
    <property type="match status" value="1"/>
</dbReference>
<dbReference type="CDD" id="cd05244">
    <property type="entry name" value="BVR-B_like_SDR_a"/>
    <property type="match status" value="1"/>
</dbReference>
<evidence type="ECO:0000259" key="1">
    <source>
        <dbReference type="Pfam" id="PF13460"/>
    </source>
</evidence>
<organism evidence="2 3">
    <name type="scientific">Nocardioides panzhihuensis</name>
    <dbReference type="NCBI Taxonomy" id="860243"/>
    <lineage>
        <taxon>Bacteria</taxon>
        <taxon>Bacillati</taxon>
        <taxon>Actinomycetota</taxon>
        <taxon>Actinomycetes</taxon>
        <taxon>Propionibacteriales</taxon>
        <taxon>Nocardioidaceae</taxon>
        <taxon>Nocardioides</taxon>
    </lineage>
</organism>
<dbReference type="AlphaFoldDB" id="A0A7Z0DRE5"/>
<dbReference type="InterPro" id="IPR016040">
    <property type="entry name" value="NAD(P)-bd_dom"/>
</dbReference>
<gene>
    <name evidence="2" type="ORF">BJ988_004913</name>
</gene>
<dbReference type="InterPro" id="IPR051606">
    <property type="entry name" value="Polyketide_Oxido-like"/>
</dbReference>
<comment type="caution">
    <text evidence="2">The sequence shown here is derived from an EMBL/GenBank/DDBJ whole genome shotgun (WGS) entry which is preliminary data.</text>
</comment>
<dbReference type="GO" id="GO:0042602">
    <property type="term" value="F:riboflavin reductase (NADPH) activity"/>
    <property type="evidence" value="ECO:0007669"/>
    <property type="project" value="TreeGrafter"/>
</dbReference>
<dbReference type="Gene3D" id="3.40.50.720">
    <property type="entry name" value="NAD(P)-binding Rossmann-like Domain"/>
    <property type="match status" value="1"/>
</dbReference>
<protein>
    <submittedName>
        <fullName evidence="2">Putative NADH-flavin reductase</fullName>
    </submittedName>
</protein>
<sequence length="216" mass="22723">MRLVVFGATGATGHRLVAQALQRGHEITAIVRDPARLDVAPQARLTVTTLADLTDVEAVAAHVSGHDAVLSTLGARTQRQARTTPVAGPATSAITAAMRVTGTTRLIALSAAPVGPPAEEESRLTRTVVLPLVRFAYRHSYADLRAMEDLLSTSDLAWTVIRPPMLTDAPGAGRYRAAIGDNIGGGSSITRSDLATAMLDMLEEPETIRRVVGVAS</sequence>
<accession>A0A7Z0DRE5</accession>
<evidence type="ECO:0000313" key="3">
    <source>
        <dbReference type="Proteomes" id="UP000564496"/>
    </source>
</evidence>
<dbReference type="SUPFAM" id="SSF51735">
    <property type="entry name" value="NAD(P)-binding Rossmann-fold domains"/>
    <property type="match status" value="1"/>
</dbReference>
<name>A0A7Z0DRE5_9ACTN</name>